<keyword evidence="2" id="KW-1185">Reference proteome</keyword>
<sequence length="49" mass="5387">MLTQSSSTARWAAQPIRMGLPVWNSPTVRPLVLGPENVPLIMGEREAVE</sequence>
<dbReference type="EMBL" id="CP108133">
    <property type="protein sequence ID" value="WTP50799.1"/>
    <property type="molecule type" value="Genomic_DNA"/>
</dbReference>
<organism evidence="1 2">
    <name type="scientific">Streptomyces tauricus</name>
    <dbReference type="NCBI Taxonomy" id="68274"/>
    <lineage>
        <taxon>Bacteria</taxon>
        <taxon>Bacillati</taxon>
        <taxon>Actinomycetota</taxon>
        <taxon>Actinomycetes</taxon>
        <taxon>Kitasatosporales</taxon>
        <taxon>Streptomycetaceae</taxon>
        <taxon>Streptomyces</taxon>
        <taxon>Streptomyces aurantiacus group</taxon>
    </lineage>
</organism>
<name>A0ABZ1JL87_9ACTN</name>
<evidence type="ECO:0000313" key="2">
    <source>
        <dbReference type="Proteomes" id="UP001432166"/>
    </source>
</evidence>
<evidence type="ECO:0000313" key="1">
    <source>
        <dbReference type="EMBL" id="WTP50799.1"/>
    </source>
</evidence>
<proteinExistence type="predicted"/>
<accession>A0ABZ1JL87</accession>
<dbReference type="RefSeq" id="WP_189771199.1">
    <property type="nucleotide sequence ID" value="NZ_BMVY01000005.1"/>
</dbReference>
<protein>
    <submittedName>
        <fullName evidence="1">Uncharacterized protein</fullName>
    </submittedName>
</protein>
<gene>
    <name evidence="1" type="ORF">OG288_22330</name>
</gene>
<reference evidence="1" key="1">
    <citation type="submission" date="2022-10" db="EMBL/GenBank/DDBJ databases">
        <title>The complete genomes of actinobacterial strains from the NBC collection.</title>
        <authorList>
            <person name="Joergensen T.S."/>
            <person name="Alvarez Arevalo M."/>
            <person name="Sterndorff E.B."/>
            <person name="Faurdal D."/>
            <person name="Vuksanovic O."/>
            <person name="Mourched A.-S."/>
            <person name="Charusanti P."/>
            <person name="Shaw S."/>
            <person name="Blin K."/>
            <person name="Weber T."/>
        </authorList>
    </citation>
    <scope>NUCLEOTIDE SEQUENCE</scope>
    <source>
        <strain evidence="1">NBC_00189</strain>
    </source>
</reference>
<dbReference type="Proteomes" id="UP001432166">
    <property type="component" value="Chromosome"/>
</dbReference>